<dbReference type="SUPFAM" id="SSF47576">
    <property type="entry name" value="Calponin-homology domain, CH-domain"/>
    <property type="match status" value="1"/>
</dbReference>
<dbReference type="GO" id="GO:0030479">
    <property type="term" value="C:actin cortical patch"/>
    <property type="evidence" value="ECO:0007669"/>
    <property type="project" value="EnsemblFungi"/>
</dbReference>
<dbReference type="PANTHER" id="PTHR47385:SF14">
    <property type="entry name" value="TRANSGELIN"/>
    <property type="match status" value="1"/>
</dbReference>
<reference evidence="3" key="1">
    <citation type="submission" date="2016-05" db="EMBL/GenBank/DDBJ databases">
        <title>Comparative genomics of biotechnologically important yeasts.</title>
        <authorList>
            <consortium name="DOE Joint Genome Institute"/>
            <person name="Riley R."/>
            <person name="Haridas S."/>
            <person name="Wolfe K.H."/>
            <person name="Lopes M.R."/>
            <person name="Hittinger C.T."/>
            <person name="Goker M."/>
            <person name="Salamov A."/>
            <person name="Wisecaver J."/>
            <person name="Long T.M."/>
            <person name="Aerts A.L."/>
            <person name="Barry K."/>
            <person name="Choi C."/>
            <person name="Clum A."/>
            <person name="Coughlan A.Y."/>
            <person name="Deshpande S."/>
            <person name="Douglass A.P."/>
            <person name="Hanson S.J."/>
            <person name="Klenk H.-P."/>
            <person name="Labutti K."/>
            <person name="Lapidus A."/>
            <person name="Lindquist E."/>
            <person name="Lipzen A."/>
            <person name="Meier-Kolthoff J.P."/>
            <person name="Ohm R.A."/>
            <person name="Otillar R.P."/>
            <person name="Pangilinan J."/>
            <person name="Peng Y."/>
            <person name="Rokas A."/>
            <person name="Rosa C.A."/>
            <person name="Scheuner C."/>
            <person name="Sibirny A.A."/>
            <person name="Slot J.C."/>
            <person name="Stielow J.B."/>
            <person name="Sun H."/>
            <person name="Kurtzman C.P."/>
            <person name="Blackwell M."/>
            <person name="Grigoriev I.V."/>
            <person name="Jeffries T.W."/>
        </authorList>
    </citation>
    <scope>NUCLEOTIDE SEQUENCE [LARGE SCALE GENOMIC DNA]</scope>
    <source>
        <strain evidence="3">DSM 1968</strain>
    </source>
</reference>
<dbReference type="SMART" id="SM00033">
    <property type="entry name" value="CH"/>
    <property type="match status" value="1"/>
</dbReference>
<dbReference type="Pfam" id="PF00307">
    <property type="entry name" value="CH"/>
    <property type="match status" value="1"/>
</dbReference>
<accession>A0A1D2VS80</accession>
<proteinExistence type="predicted"/>
<dbReference type="RefSeq" id="XP_020050771.1">
    <property type="nucleotide sequence ID" value="XM_020192547.1"/>
</dbReference>
<evidence type="ECO:0000259" key="1">
    <source>
        <dbReference type="PROSITE" id="PS50021"/>
    </source>
</evidence>
<evidence type="ECO:0000313" key="2">
    <source>
        <dbReference type="EMBL" id="ODV64464.1"/>
    </source>
</evidence>
<dbReference type="GO" id="GO:0007015">
    <property type="term" value="P:actin filament organization"/>
    <property type="evidence" value="ECO:0007669"/>
    <property type="project" value="EnsemblFungi"/>
</dbReference>
<name>A0A1D2VS80_9ASCO</name>
<evidence type="ECO:0000313" key="3">
    <source>
        <dbReference type="Proteomes" id="UP000095038"/>
    </source>
</evidence>
<gene>
    <name evidence="2" type="ORF">ASCRUDRAFT_74083</name>
</gene>
<sequence length="224" mass="25695">MLPNKTFSYTPVYGLKPDVTSLDDDLRNQRAAKYDSSKILEIKTWITNLLQNDPILSNYNLDHDLIDLLRDGIILCSLINTITRNTNKNEIKIKFRKSNMPFIQMENIDFFLKSCKKIGVPQDELFSTVDLFEKKDPAQIYTTLISLSRYSNKLNPSITIIGPKLAEKRIPPSIPKKPKYLKNINNSNSWSTFEYGYMNGANQNTESILLGGDRNIIRGNNKKN</sequence>
<dbReference type="GeneID" id="30966183"/>
<dbReference type="GO" id="GO:0051015">
    <property type="term" value="F:actin filament binding"/>
    <property type="evidence" value="ECO:0007669"/>
    <property type="project" value="EnsemblFungi"/>
</dbReference>
<dbReference type="EMBL" id="KV454475">
    <property type="protein sequence ID" value="ODV64464.1"/>
    <property type="molecule type" value="Genomic_DNA"/>
</dbReference>
<dbReference type="InParanoid" id="A0A1D2VS80"/>
<organism evidence="2 3">
    <name type="scientific">Ascoidea rubescens DSM 1968</name>
    <dbReference type="NCBI Taxonomy" id="1344418"/>
    <lineage>
        <taxon>Eukaryota</taxon>
        <taxon>Fungi</taxon>
        <taxon>Dikarya</taxon>
        <taxon>Ascomycota</taxon>
        <taxon>Saccharomycotina</taxon>
        <taxon>Saccharomycetes</taxon>
        <taxon>Ascoideaceae</taxon>
        <taxon>Ascoidea</taxon>
    </lineage>
</organism>
<dbReference type="PANTHER" id="PTHR47385">
    <property type="entry name" value="CALPONIN"/>
    <property type="match status" value="1"/>
</dbReference>
<feature type="domain" description="Calponin-homology (CH)" evidence="1">
    <location>
        <begin position="36"/>
        <end position="152"/>
    </location>
</feature>
<dbReference type="STRING" id="1344418.A0A1D2VS80"/>
<dbReference type="InterPro" id="IPR036872">
    <property type="entry name" value="CH_dom_sf"/>
</dbReference>
<dbReference type="FunCoup" id="A0A1D2VS80">
    <property type="interactions" value="831"/>
</dbReference>
<protein>
    <recommendedName>
        <fullName evidence="1">Calponin-homology (CH) domain-containing protein</fullName>
    </recommendedName>
</protein>
<dbReference type="InterPro" id="IPR001715">
    <property type="entry name" value="CH_dom"/>
</dbReference>
<dbReference type="Gene3D" id="1.10.418.10">
    <property type="entry name" value="Calponin-like domain"/>
    <property type="match status" value="1"/>
</dbReference>
<dbReference type="Proteomes" id="UP000095038">
    <property type="component" value="Unassembled WGS sequence"/>
</dbReference>
<dbReference type="AlphaFoldDB" id="A0A1D2VS80"/>
<dbReference type="PROSITE" id="PS50021">
    <property type="entry name" value="CH"/>
    <property type="match status" value="1"/>
</dbReference>
<dbReference type="OrthoDB" id="21595at2759"/>
<dbReference type="InterPro" id="IPR050606">
    <property type="entry name" value="Calponin-like"/>
</dbReference>
<keyword evidence="3" id="KW-1185">Reference proteome</keyword>
<dbReference type="GO" id="GO:0030674">
    <property type="term" value="F:protein-macromolecule adaptor activity"/>
    <property type="evidence" value="ECO:0007669"/>
    <property type="project" value="EnsemblFungi"/>
</dbReference>